<keyword evidence="2" id="KW-0677">Repeat</keyword>
<evidence type="ECO:0000256" key="2">
    <source>
        <dbReference type="ARBA" id="ARBA00022737"/>
    </source>
</evidence>
<dbReference type="InterPro" id="IPR019775">
    <property type="entry name" value="WD40_repeat_CS"/>
</dbReference>
<gene>
    <name evidence="5" type="ORF">BB559_004754</name>
</gene>
<dbReference type="EMBL" id="MBFT01000495">
    <property type="protein sequence ID" value="PVU90160.1"/>
    <property type="molecule type" value="Genomic_DNA"/>
</dbReference>
<keyword evidence="1 3" id="KW-0853">WD repeat</keyword>
<dbReference type="InterPro" id="IPR015943">
    <property type="entry name" value="WD40/YVTN_repeat-like_dom_sf"/>
</dbReference>
<organism evidence="5 6">
    <name type="scientific">Furculomyces boomerangus</name>
    <dbReference type="NCBI Taxonomy" id="61424"/>
    <lineage>
        <taxon>Eukaryota</taxon>
        <taxon>Fungi</taxon>
        <taxon>Fungi incertae sedis</taxon>
        <taxon>Zoopagomycota</taxon>
        <taxon>Kickxellomycotina</taxon>
        <taxon>Harpellomycetes</taxon>
        <taxon>Harpellales</taxon>
        <taxon>Harpellaceae</taxon>
        <taxon>Furculomyces</taxon>
    </lineage>
</organism>
<accession>A0A2T9YCU9</accession>
<dbReference type="Gene3D" id="2.130.10.10">
    <property type="entry name" value="YVTN repeat-like/Quinoprotein amine dehydrogenase"/>
    <property type="match status" value="2"/>
</dbReference>
<evidence type="ECO:0000313" key="6">
    <source>
        <dbReference type="Proteomes" id="UP000245699"/>
    </source>
</evidence>
<dbReference type="PANTHER" id="PTHR44472:SF1">
    <property type="entry name" value="DDB1 AND CUL4 ASSOCIATED FACTOR 4"/>
    <property type="match status" value="1"/>
</dbReference>
<name>A0A2T9YCU9_9FUNG</name>
<dbReference type="InterPro" id="IPR001680">
    <property type="entry name" value="WD40_rpt"/>
</dbReference>
<dbReference type="PROSITE" id="PS00678">
    <property type="entry name" value="WD_REPEATS_1"/>
    <property type="match status" value="1"/>
</dbReference>
<keyword evidence="6" id="KW-1185">Reference proteome</keyword>
<dbReference type="PANTHER" id="PTHR44472">
    <property type="entry name" value="DDB1- AND CUL4-ASSOCIATED FACTOR 4-RELATED"/>
    <property type="match status" value="1"/>
</dbReference>
<sequence length="501" mass="56787">MGKKKKTNYKPFNPDGGSEQFAQKNSKSKSTNSNKKDEAPNINGFYFDKDLNRYFPLHGIHKLPVSSNSLQNLLYGQNIQEKPLPDQNPIKSKETILREKKKKHYKLDTIQFEKKIQKIRIPTLKRNLSLDLNLRNTFTTISNEHLSSMMLIPSPTQVTCDSMASHSFALNTSKFTTISPMLDKNVLLFGTVEGDLCQMKLGNEKDRIIESFCRNTYNRRADGGRVTSISRISENDFIYSTMGSSQFPGTIHLSSLGQTPRSFISFEKKSIYTTSSSLGYNYFPEGNKGKSDANEFLVGGSKFISLYSKNLEKKFELETKSDIISSCIFDENGAMLIGGCRNGYLDFFDTRVNNFRIGSVKAHTAGIIQSLKWSSNYIFTSAMDNNICLWDIRWPTTPTFDKKPKPPKMNKVGSYKPHSNTSLNSLSLALSPNMNVVSSVDSDNTVRIWDVVTSKLLKTIQADFPVDSLCFIPKLYKKDYRNSDFPISMLVLSNNLVYRYD</sequence>
<reference evidence="5 6" key="1">
    <citation type="journal article" date="2018" name="MBio">
        <title>Comparative Genomics Reveals the Core Gene Toolbox for the Fungus-Insect Symbiosis.</title>
        <authorList>
            <person name="Wang Y."/>
            <person name="Stata M."/>
            <person name="Wang W."/>
            <person name="Stajich J.E."/>
            <person name="White M.M."/>
            <person name="Moncalvo J.M."/>
        </authorList>
    </citation>
    <scope>NUCLEOTIDE SEQUENCE [LARGE SCALE GENOMIC DNA]</scope>
    <source>
        <strain evidence="5 6">AUS-77-4</strain>
    </source>
</reference>
<dbReference type="Pfam" id="PF00400">
    <property type="entry name" value="WD40"/>
    <property type="match status" value="2"/>
</dbReference>
<dbReference type="InterPro" id="IPR011047">
    <property type="entry name" value="Quinoprotein_ADH-like_sf"/>
</dbReference>
<protein>
    <submittedName>
        <fullName evidence="5">Uncharacterized protein</fullName>
    </submittedName>
</protein>
<comment type="caution">
    <text evidence="5">The sequence shown here is derived from an EMBL/GenBank/DDBJ whole genome shotgun (WGS) entry which is preliminary data.</text>
</comment>
<dbReference type="GO" id="GO:0080008">
    <property type="term" value="C:Cul4-RING E3 ubiquitin ligase complex"/>
    <property type="evidence" value="ECO:0007669"/>
    <property type="project" value="TreeGrafter"/>
</dbReference>
<evidence type="ECO:0000256" key="4">
    <source>
        <dbReference type="SAM" id="MobiDB-lite"/>
    </source>
</evidence>
<evidence type="ECO:0000256" key="3">
    <source>
        <dbReference type="PROSITE-ProRule" id="PRU00221"/>
    </source>
</evidence>
<evidence type="ECO:0000256" key="1">
    <source>
        <dbReference type="ARBA" id="ARBA00022574"/>
    </source>
</evidence>
<feature type="region of interest" description="Disordered" evidence="4">
    <location>
        <begin position="1"/>
        <end position="42"/>
    </location>
</feature>
<dbReference type="AlphaFoldDB" id="A0A2T9YCU9"/>
<dbReference type="Proteomes" id="UP000245699">
    <property type="component" value="Unassembled WGS sequence"/>
</dbReference>
<dbReference type="PROSITE" id="PS50082">
    <property type="entry name" value="WD_REPEATS_2"/>
    <property type="match status" value="1"/>
</dbReference>
<dbReference type="InterPro" id="IPR052254">
    <property type="entry name" value="CUL4-DDB1_E3_ligase_receptor"/>
</dbReference>
<dbReference type="STRING" id="61424.A0A2T9YCU9"/>
<dbReference type="OrthoDB" id="366230at2759"/>
<proteinExistence type="predicted"/>
<evidence type="ECO:0000313" key="5">
    <source>
        <dbReference type="EMBL" id="PVU90160.1"/>
    </source>
</evidence>
<dbReference type="SMART" id="SM00320">
    <property type="entry name" value="WD40"/>
    <property type="match status" value="3"/>
</dbReference>
<feature type="compositionally biased region" description="Low complexity" evidence="4">
    <location>
        <begin position="24"/>
        <end position="33"/>
    </location>
</feature>
<dbReference type="SUPFAM" id="SSF50998">
    <property type="entry name" value="Quinoprotein alcohol dehydrogenase-like"/>
    <property type="match status" value="1"/>
</dbReference>
<feature type="repeat" description="WD" evidence="3">
    <location>
        <begin position="427"/>
        <end position="459"/>
    </location>
</feature>